<comment type="caution">
    <text evidence="1">The sequence shown here is derived from an EMBL/GenBank/DDBJ whole genome shotgun (WGS) entry which is preliminary data.</text>
</comment>
<dbReference type="Proteomes" id="UP000030008">
    <property type="component" value="Unassembled WGS sequence"/>
</dbReference>
<evidence type="ECO:0000313" key="2">
    <source>
        <dbReference type="Proteomes" id="UP000030008"/>
    </source>
</evidence>
<proteinExistence type="predicted"/>
<sequence length="163" mass="19360">MIPFGGIKACEADMNCFTISKYYKFIYDEHIRFFQYNSERKRNVRKMKKYVSKTVIKALQEIDKFHVTMVQAPPGFGKTVAVRQYFKRSGEDHVWMDLRKKTIKELDTADIITQPYVILDHVMKEHMYTGILHGFLQKNIDRHNIDRDIVLIYADEVPSFFIL</sequence>
<accession>A0A099I6R8</accession>
<gene>
    <name evidence="1" type="ORF">CIAN88_10040</name>
</gene>
<reference evidence="1 2" key="1">
    <citation type="submission" date="2014-08" db="EMBL/GenBank/DDBJ databases">
        <title>Clostridium innocuum, an unnegligible vancomycin-resistant pathogen causing extra-intestinal infections.</title>
        <authorList>
            <person name="Feng Y."/>
            <person name="Chiu C.-H."/>
        </authorList>
    </citation>
    <scope>NUCLEOTIDE SEQUENCE [LARGE SCALE GENOMIC DNA]</scope>
    <source>
        <strain evidence="1 2">AN88</strain>
    </source>
</reference>
<organism evidence="1 2">
    <name type="scientific">Clostridium innocuum</name>
    <dbReference type="NCBI Taxonomy" id="1522"/>
    <lineage>
        <taxon>Bacteria</taxon>
        <taxon>Bacillati</taxon>
        <taxon>Bacillota</taxon>
        <taxon>Clostridia</taxon>
        <taxon>Eubacteriales</taxon>
        <taxon>Clostridiaceae</taxon>
        <taxon>Clostridium</taxon>
    </lineage>
</organism>
<dbReference type="EMBL" id="JQIF01000042">
    <property type="protein sequence ID" value="KGJ53266.1"/>
    <property type="molecule type" value="Genomic_DNA"/>
</dbReference>
<dbReference type="AlphaFoldDB" id="A0A099I6R8"/>
<dbReference type="InterPro" id="IPR027417">
    <property type="entry name" value="P-loop_NTPase"/>
</dbReference>
<name>A0A099I6R8_CLOIN</name>
<protein>
    <submittedName>
        <fullName evidence="1">Uncharacterized protein</fullName>
    </submittedName>
</protein>
<evidence type="ECO:0000313" key="1">
    <source>
        <dbReference type="EMBL" id="KGJ53266.1"/>
    </source>
</evidence>
<dbReference type="SUPFAM" id="SSF52540">
    <property type="entry name" value="P-loop containing nucleoside triphosphate hydrolases"/>
    <property type="match status" value="1"/>
</dbReference>